<dbReference type="RefSeq" id="WP_163286002.1">
    <property type="nucleotide sequence ID" value="NZ_JAAGVY010000029.1"/>
</dbReference>
<dbReference type="GO" id="GO:0003824">
    <property type="term" value="F:catalytic activity"/>
    <property type="evidence" value="ECO:0007669"/>
    <property type="project" value="InterPro"/>
</dbReference>
<dbReference type="PANTHER" id="PTHR43432">
    <property type="entry name" value="SLR0285 PROTEIN"/>
    <property type="match status" value="1"/>
</dbReference>
<reference evidence="6 7" key="1">
    <citation type="submission" date="2020-02" db="EMBL/GenBank/DDBJ databases">
        <title>Out from the shadows clarifying the taxonomy of the family Cryomorphaceae and related taxa by utilizing the GTDB taxonomic framework.</title>
        <authorList>
            <person name="Bowman J.P."/>
        </authorList>
    </citation>
    <scope>NUCLEOTIDE SEQUENCE [LARGE SCALE GENOMIC DNA]</scope>
    <source>
        <strain evidence="6 7">QSSC 1-22</strain>
    </source>
</reference>
<keyword evidence="2" id="KW-0408">Iron</keyword>
<gene>
    <name evidence="6" type="ORF">G3O08_13955</name>
</gene>
<evidence type="ECO:0000256" key="1">
    <source>
        <dbReference type="ARBA" id="ARBA00022723"/>
    </source>
</evidence>
<name>A0A7K3WSU7_9FLAO</name>
<evidence type="ECO:0000259" key="5">
    <source>
        <dbReference type="PROSITE" id="PS51918"/>
    </source>
</evidence>
<dbReference type="InterPro" id="IPR006638">
    <property type="entry name" value="Elp3/MiaA/NifB-like_rSAM"/>
</dbReference>
<dbReference type="PANTHER" id="PTHR43432:SF3">
    <property type="entry name" value="SLR0285 PROTEIN"/>
    <property type="match status" value="1"/>
</dbReference>
<dbReference type="EMBL" id="JAAGVY010000029">
    <property type="protein sequence ID" value="NEN24608.1"/>
    <property type="molecule type" value="Genomic_DNA"/>
</dbReference>
<evidence type="ECO:0000256" key="2">
    <source>
        <dbReference type="ARBA" id="ARBA00023004"/>
    </source>
</evidence>
<organism evidence="6 7">
    <name type="scientific">Cryomorpha ignava</name>
    <dbReference type="NCBI Taxonomy" id="101383"/>
    <lineage>
        <taxon>Bacteria</taxon>
        <taxon>Pseudomonadati</taxon>
        <taxon>Bacteroidota</taxon>
        <taxon>Flavobacteriia</taxon>
        <taxon>Flavobacteriales</taxon>
        <taxon>Cryomorphaceae</taxon>
        <taxon>Cryomorpha</taxon>
    </lineage>
</organism>
<dbReference type="NCBIfam" id="NF033668">
    <property type="entry name" value="rSAM_PA0069"/>
    <property type="match status" value="1"/>
</dbReference>
<feature type="domain" description="Radical SAM core" evidence="5">
    <location>
        <begin position="58"/>
        <end position="297"/>
    </location>
</feature>
<dbReference type="CDD" id="cd01335">
    <property type="entry name" value="Radical_SAM"/>
    <property type="match status" value="1"/>
</dbReference>
<dbReference type="GO" id="GO:0046872">
    <property type="term" value="F:metal ion binding"/>
    <property type="evidence" value="ECO:0007669"/>
    <property type="project" value="UniProtKB-KW"/>
</dbReference>
<proteinExistence type="predicted"/>
<evidence type="ECO:0000313" key="7">
    <source>
        <dbReference type="Proteomes" id="UP000486602"/>
    </source>
</evidence>
<dbReference type="InterPro" id="IPR058240">
    <property type="entry name" value="rSAM_sf"/>
</dbReference>
<accession>A0A7K3WSU7</accession>
<keyword evidence="3" id="KW-0411">Iron-sulfur</keyword>
<keyword evidence="7" id="KW-1185">Reference proteome</keyword>
<dbReference type="SMART" id="SM00729">
    <property type="entry name" value="Elp3"/>
    <property type="match status" value="1"/>
</dbReference>
<dbReference type="SUPFAM" id="SSF102114">
    <property type="entry name" value="Radical SAM enzymes"/>
    <property type="match status" value="1"/>
</dbReference>
<dbReference type="Proteomes" id="UP000486602">
    <property type="component" value="Unassembled WGS sequence"/>
</dbReference>
<dbReference type="GO" id="GO:0051536">
    <property type="term" value="F:iron-sulfur cluster binding"/>
    <property type="evidence" value="ECO:0007669"/>
    <property type="project" value="UniProtKB-KW"/>
</dbReference>
<feature type="region of interest" description="Disordered" evidence="4">
    <location>
        <begin position="1"/>
        <end position="24"/>
    </location>
</feature>
<dbReference type="InterPro" id="IPR040086">
    <property type="entry name" value="MJ0683-like"/>
</dbReference>
<dbReference type="SFLD" id="SFLDG01084">
    <property type="entry name" value="Uncharacterised_Radical_SAM_Su"/>
    <property type="match status" value="1"/>
</dbReference>
<evidence type="ECO:0000256" key="3">
    <source>
        <dbReference type="ARBA" id="ARBA00023014"/>
    </source>
</evidence>
<keyword evidence="1" id="KW-0479">Metal-binding</keyword>
<dbReference type="PROSITE" id="PS51918">
    <property type="entry name" value="RADICAL_SAM"/>
    <property type="match status" value="1"/>
</dbReference>
<evidence type="ECO:0000313" key="6">
    <source>
        <dbReference type="EMBL" id="NEN24608.1"/>
    </source>
</evidence>
<evidence type="ECO:0000256" key="4">
    <source>
        <dbReference type="SAM" id="MobiDB-lite"/>
    </source>
</evidence>
<dbReference type="AlphaFoldDB" id="A0A7K3WSU7"/>
<dbReference type="Pfam" id="PF04055">
    <property type="entry name" value="Radical_SAM"/>
    <property type="match status" value="1"/>
</dbReference>
<protein>
    <submittedName>
        <fullName evidence="6">PA0069 family radical SAM protein</fullName>
    </submittedName>
</protein>
<comment type="caution">
    <text evidence="6">The sequence shown here is derived from an EMBL/GenBank/DDBJ whole genome shotgun (WGS) entry which is preliminary data.</text>
</comment>
<dbReference type="Gene3D" id="3.80.30.30">
    <property type="match status" value="1"/>
</dbReference>
<sequence length="355" mass="40212">MRKDELKGRGAQINPHNKFQRQEYVREHEEGIDLPDDTGEGQTTFTSVFPKTIINKVTSPDVGMDFSINPYQGCEHGCTYCYARNSHQFWGFSAGVDFEQRILLKENAVSLLREKFDSKSWKPAAITLSGNTDCYQPIERKLCLTRSLIQVFSEYRNPLGIITKNALIQRDIDLLSEMASQNLVKVAISITTLNEELRRKMEPRTATIKQRFETVEKLAAAGIRVSVMMAPIIPGLNSHEILPLVKEAANRGAAGVGYTMVRLNGPIADVFEGWIRTTYPDRADKVLNQIADAHGGQLNDSRFKTRMRGEGNYAEMVKNTMKIAKEKYFPNPAKFEYDFSLFKRPSKSGQLDLFQ</sequence>
<dbReference type="SFLD" id="SFLDS00029">
    <property type="entry name" value="Radical_SAM"/>
    <property type="match status" value="1"/>
</dbReference>
<dbReference type="InterPro" id="IPR007197">
    <property type="entry name" value="rSAM"/>
</dbReference>